<gene>
    <name evidence="9" type="ORF">GDO54_012251</name>
</gene>
<dbReference type="PANTHER" id="PTHR11461:SF175">
    <property type="entry name" value="SERPIN B10"/>
    <property type="match status" value="1"/>
</dbReference>
<reference evidence="9" key="1">
    <citation type="thesis" date="2020" institute="ProQuest LLC" country="789 East Eisenhower Parkway, Ann Arbor, MI, USA">
        <title>Comparative Genomics and Chromosome Evolution.</title>
        <authorList>
            <person name="Mudd A.B."/>
        </authorList>
    </citation>
    <scope>NUCLEOTIDE SEQUENCE</scope>
    <source>
        <strain evidence="9">1538</strain>
        <tissue evidence="9">Blood</tissue>
    </source>
</reference>
<evidence type="ECO:0000256" key="2">
    <source>
        <dbReference type="ARBA" id="ARBA00004496"/>
    </source>
</evidence>
<protein>
    <recommendedName>
        <fullName evidence="7">Serpin B10</fullName>
    </recommendedName>
</protein>
<dbReference type="GO" id="GO:0005615">
    <property type="term" value="C:extracellular space"/>
    <property type="evidence" value="ECO:0007669"/>
    <property type="project" value="InterPro"/>
</dbReference>
<evidence type="ECO:0000313" key="9">
    <source>
        <dbReference type="EMBL" id="DBA24621.1"/>
    </source>
</evidence>
<evidence type="ECO:0000256" key="4">
    <source>
        <dbReference type="ARBA" id="ARBA00022490"/>
    </source>
</evidence>
<keyword evidence="10" id="KW-1185">Reference proteome</keyword>
<dbReference type="InterPro" id="IPR000215">
    <property type="entry name" value="Serpin_fam"/>
</dbReference>
<comment type="similarity">
    <text evidence="3">Belongs to the serpin family. Ov-serpin subfamily.</text>
</comment>
<dbReference type="InterPro" id="IPR023796">
    <property type="entry name" value="Serpin_dom"/>
</dbReference>
<dbReference type="SUPFAM" id="SSF56574">
    <property type="entry name" value="Serpins"/>
    <property type="match status" value="1"/>
</dbReference>
<dbReference type="InterPro" id="IPR023795">
    <property type="entry name" value="Serpin_CS"/>
</dbReference>
<evidence type="ECO:0000313" key="10">
    <source>
        <dbReference type="Proteomes" id="UP001181693"/>
    </source>
</evidence>
<organism evidence="9 10">
    <name type="scientific">Pyxicephalus adspersus</name>
    <name type="common">African bullfrog</name>
    <dbReference type="NCBI Taxonomy" id="30357"/>
    <lineage>
        <taxon>Eukaryota</taxon>
        <taxon>Metazoa</taxon>
        <taxon>Chordata</taxon>
        <taxon>Craniata</taxon>
        <taxon>Vertebrata</taxon>
        <taxon>Euteleostomi</taxon>
        <taxon>Amphibia</taxon>
        <taxon>Batrachia</taxon>
        <taxon>Anura</taxon>
        <taxon>Neobatrachia</taxon>
        <taxon>Ranoidea</taxon>
        <taxon>Pyxicephalidae</taxon>
        <taxon>Pyxicephalinae</taxon>
        <taxon>Pyxicephalus</taxon>
    </lineage>
</organism>
<dbReference type="Proteomes" id="UP001181693">
    <property type="component" value="Unassembled WGS sequence"/>
</dbReference>
<comment type="subcellular location">
    <subcellularLocation>
        <location evidence="2">Cytoplasm</location>
    </subcellularLocation>
    <subcellularLocation>
        <location evidence="1">Nucleus</location>
    </subcellularLocation>
</comment>
<dbReference type="Pfam" id="PF00079">
    <property type="entry name" value="Serpin"/>
    <property type="match status" value="1"/>
</dbReference>
<dbReference type="Gene3D" id="3.30.497.10">
    <property type="entry name" value="Antithrombin, subunit I, domain 2"/>
    <property type="match status" value="1"/>
</dbReference>
<dbReference type="PANTHER" id="PTHR11461">
    <property type="entry name" value="SERINE PROTEASE INHIBITOR, SERPIN"/>
    <property type="match status" value="1"/>
</dbReference>
<dbReference type="GO" id="GO:0005737">
    <property type="term" value="C:cytoplasm"/>
    <property type="evidence" value="ECO:0007669"/>
    <property type="project" value="UniProtKB-SubCell"/>
</dbReference>
<evidence type="ECO:0000256" key="7">
    <source>
        <dbReference type="ARBA" id="ARBA00041146"/>
    </source>
</evidence>
<name>A0AAV3AJJ3_PYXAD</name>
<dbReference type="InterPro" id="IPR036186">
    <property type="entry name" value="Serpin_sf"/>
</dbReference>
<evidence type="ECO:0000256" key="1">
    <source>
        <dbReference type="ARBA" id="ARBA00004123"/>
    </source>
</evidence>
<evidence type="ECO:0000256" key="6">
    <source>
        <dbReference type="ARBA" id="ARBA00023242"/>
    </source>
</evidence>
<evidence type="ECO:0000256" key="3">
    <source>
        <dbReference type="ARBA" id="ARBA00006426"/>
    </source>
</evidence>
<feature type="domain" description="Serpin" evidence="8">
    <location>
        <begin position="13"/>
        <end position="376"/>
    </location>
</feature>
<dbReference type="AlphaFoldDB" id="A0AAV3AJJ3"/>
<dbReference type="EMBL" id="DYDO01000005">
    <property type="protein sequence ID" value="DBA24621.1"/>
    <property type="molecule type" value="Genomic_DNA"/>
</dbReference>
<comment type="caution">
    <text evidence="9">The sequence shown here is derived from an EMBL/GenBank/DDBJ whole genome shotgun (WGS) entry which is preliminary data.</text>
</comment>
<sequence length="376" mass="43129">MEALVKSYNEVCIKLYQKLIEENEKNVAFSPMSIAAVLTMVYLGTKGNTEVQMSENLGAVHIHNIPKAFEELFSIVNQPSNNFILKSANRLYSEKSFHVVQQYHQLISKHFHAEIQAMDFAHSADDARKKINNWVEEKTECKIKDLLPQGSVDSLTKLVVVNALYFKGNWDVKFPEENTEQKPFRLSKTKTKMVPMMFQRNKCNMFYVEELETKVLELPYVNKETSMIILLPDDIKDNTNGLEQLQKELSYVKLNEWMDAMTQTEVEIELPRFRLEEKYDLKSYLSKMGMADLFSPGIADLRGISEAGNLHVSEIFHKVYVEINEEGTEAAAATGAIATVRTRPIVEKVQADHPFMFFIKENRTKAILFFGAFSSP</sequence>
<keyword evidence="5" id="KW-0646">Protease inhibitor</keyword>
<dbReference type="Gene3D" id="2.30.39.10">
    <property type="entry name" value="Alpha-1-antitrypsin, domain 1"/>
    <property type="match status" value="1"/>
</dbReference>
<dbReference type="SMART" id="SM00093">
    <property type="entry name" value="SERPIN"/>
    <property type="match status" value="1"/>
</dbReference>
<keyword evidence="6" id="KW-0539">Nucleus</keyword>
<accession>A0AAV3AJJ3</accession>
<dbReference type="FunFam" id="2.30.39.10:FF:000001">
    <property type="entry name" value="Serpin family B member 2"/>
    <property type="match status" value="1"/>
</dbReference>
<dbReference type="PROSITE" id="PS00284">
    <property type="entry name" value="SERPIN"/>
    <property type="match status" value="1"/>
</dbReference>
<dbReference type="GO" id="GO:0004867">
    <property type="term" value="F:serine-type endopeptidase inhibitor activity"/>
    <property type="evidence" value="ECO:0007669"/>
    <property type="project" value="InterPro"/>
</dbReference>
<evidence type="ECO:0000259" key="8">
    <source>
        <dbReference type="SMART" id="SM00093"/>
    </source>
</evidence>
<dbReference type="InterPro" id="IPR042178">
    <property type="entry name" value="Serpin_sf_1"/>
</dbReference>
<evidence type="ECO:0000256" key="5">
    <source>
        <dbReference type="ARBA" id="ARBA00022690"/>
    </source>
</evidence>
<dbReference type="InterPro" id="IPR042185">
    <property type="entry name" value="Serpin_sf_2"/>
</dbReference>
<dbReference type="GO" id="GO:0005634">
    <property type="term" value="C:nucleus"/>
    <property type="evidence" value="ECO:0007669"/>
    <property type="project" value="UniProtKB-SubCell"/>
</dbReference>
<proteinExistence type="inferred from homology"/>
<keyword evidence="4" id="KW-0963">Cytoplasm</keyword>